<reference evidence="3 4" key="1">
    <citation type="submission" date="2020-06" db="EMBL/GenBank/DDBJ databases">
        <title>Rhizobium sp.nov. isolated from the tomato plant.</title>
        <authorList>
            <person name="Thin K.K."/>
            <person name="Zhang X."/>
            <person name="He S."/>
        </authorList>
    </citation>
    <scope>NUCLEOTIDE SEQUENCE [LARGE SCALE GENOMIC DNA]</scope>
    <source>
        <strain evidence="3 4">DBTS2</strain>
    </source>
</reference>
<keyword evidence="4" id="KW-1185">Reference proteome</keyword>
<organism evidence="3 4">
    <name type="scientific">Mycoplana rhizolycopersici</name>
    <dbReference type="NCBI Taxonomy" id="2746702"/>
    <lineage>
        <taxon>Bacteria</taxon>
        <taxon>Pseudomonadati</taxon>
        <taxon>Pseudomonadota</taxon>
        <taxon>Alphaproteobacteria</taxon>
        <taxon>Hyphomicrobiales</taxon>
        <taxon>Rhizobiaceae</taxon>
        <taxon>Mycoplana</taxon>
    </lineage>
</organism>
<dbReference type="Pfam" id="PF02604">
    <property type="entry name" value="PhdYeFM_antitox"/>
    <property type="match status" value="1"/>
</dbReference>
<evidence type="ECO:0000313" key="4">
    <source>
        <dbReference type="Proteomes" id="UP000659172"/>
    </source>
</evidence>
<comment type="caution">
    <text evidence="3">The sequence shown here is derived from an EMBL/GenBank/DDBJ whole genome shotgun (WGS) entry which is preliminary data.</text>
</comment>
<protein>
    <recommendedName>
        <fullName evidence="2">Antitoxin</fullName>
    </recommendedName>
</protein>
<sequence length="90" mass="10435">MKIVSLSELRANIAKHFDQIENDHDELIVTRQNREPMVVMSLADFESWKETMHLLASPANRDRLLQSVKELDYDRGTPRTMDVLVAAARR</sequence>
<evidence type="ECO:0000256" key="1">
    <source>
        <dbReference type="ARBA" id="ARBA00009981"/>
    </source>
</evidence>
<proteinExistence type="inferred from homology"/>
<dbReference type="InterPro" id="IPR051405">
    <property type="entry name" value="phD/YefM_antitoxin"/>
</dbReference>
<dbReference type="InterPro" id="IPR036165">
    <property type="entry name" value="YefM-like_sf"/>
</dbReference>
<name>A0ABX2QC12_9HYPH</name>
<dbReference type="PANTHER" id="PTHR33713">
    <property type="entry name" value="ANTITOXIN YAFN-RELATED"/>
    <property type="match status" value="1"/>
</dbReference>
<dbReference type="Proteomes" id="UP000659172">
    <property type="component" value="Unassembled WGS sequence"/>
</dbReference>
<dbReference type="PANTHER" id="PTHR33713:SF6">
    <property type="entry name" value="ANTITOXIN YEFM"/>
    <property type="match status" value="1"/>
</dbReference>
<accession>A0ABX2QC12</accession>
<dbReference type="Gene3D" id="6.10.250.330">
    <property type="match status" value="1"/>
</dbReference>
<evidence type="ECO:0000256" key="2">
    <source>
        <dbReference type="RuleBase" id="RU362080"/>
    </source>
</evidence>
<dbReference type="RefSeq" id="WP_176948529.1">
    <property type="nucleotide sequence ID" value="NZ_JABXYK010000002.1"/>
</dbReference>
<dbReference type="SUPFAM" id="SSF143120">
    <property type="entry name" value="YefM-like"/>
    <property type="match status" value="1"/>
</dbReference>
<dbReference type="InterPro" id="IPR006442">
    <property type="entry name" value="Antitoxin_Phd/YefM"/>
</dbReference>
<dbReference type="NCBIfam" id="TIGR01552">
    <property type="entry name" value="phd_fam"/>
    <property type="match status" value="1"/>
</dbReference>
<evidence type="ECO:0000313" key="3">
    <source>
        <dbReference type="EMBL" id="NVP54514.1"/>
    </source>
</evidence>
<gene>
    <name evidence="3" type="ORF">HV823_04505</name>
</gene>
<dbReference type="EMBL" id="JABXYK010000002">
    <property type="protein sequence ID" value="NVP54514.1"/>
    <property type="molecule type" value="Genomic_DNA"/>
</dbReference>
<dbReference type="Gene3D" id="3.40.1620.10">
    <property type="entry name" value="YefM-like domain"/>
    <property type="match status" value="1"/>
</dbReference>
<comment type="function">
    <text evidence="2">Antitoxin component of a type II toxin-antitoxin (TA) system.</text>
</comment>
<comment type="similarity">
    <text evidence="1 2">Belongs to the phD/YefM antitoxin family.</text>
</comment>